<feature type="transmembrane region" description="Helical" evidence="5">
    <location>
        <begin position="360"/>
        <end position="383"/>
    </location>
</feature>
<keyword evidence="2 5" id="KW-0812">Transmembrane</keyword>
<feature type="transmembrane region" description="Helical" evidence="5">
    <location>
        <begin position="21"/>
        <end position="42"/>
    </location>
</feature>
<keyword evidence="8" id="KW-1185">Reference proteome</keyword>
<feature type="transmembrane region" description="Helical" evidence="5">
    <location>
        <begin position="80"/>
        <end position="98"/>
    </location>
</feature>
<feature type="transmembrane region" description="Helical" evidence="5">
    <location>
        <begin position="147"/>
        <end position="165"/>
    </location>
</feature>
<evidence type="ECO:0000256" key="1">
    <source>
        <dbReference type="ARBA" id="ARBA00004141"/>
    </source>
</evidence>
<evidence type="ECO:0000313" key="7">
    <source>
        <dbReference type="EMBL" id="PSJ38273.1"/>
    </source>
</evidence>
<proteinExistence type="predicted"/>
<gene>
    <name evidence="7" type="ORF">C7I55_17595</name>
</gene>
<evidence type="ECO:0000256" key="5">
    <source>
        <dbReference type="SAM" id="Phobius"/>
    </source>
</evidence>
<evidence type="ECO:0000256" key="2">
    <source>
        <dbReference type="ARBA" id="ARBA00022692"/>
    </source>
</evidence>
<dbReference type="EMBL" id="PXYI01000006">
    <property type="protein sequence ID" value="PSJ38273.1"/>
    <property type="molecule type" value="Genomic_DNA"/>
</dbReference>
<keyword evidence="3 5" id="KW-1133">Transmembrane helix</keyword>
<evidence type="ECO:0000259" key="6">
    <source>
        <dbReference type="Pfam" id="PF04932"/>
    </source>
</evidence>
<keyword evidence="4 5" id="KW-0472">Membrane</keyword>
<feature type="transmembrane region" description="Helical" evidence="5">
    <location>
        <begin position="227"/>
        <end position="245"/>
    </location>
</feature>
<accession>A0A2P7QK05</accession>
<evidence type="ECO:0000256" key="3">
    <source>
        <dbReference type="ARBA" id="ARBA00022989"/>
    </source>
</evidence>
<dbReference type="PANTHER" id="PTHR37422:SF13">
    <property type="entry name" value="LIPOPOLYSACCHARIDE BIOSYNTHESIS PROTEIN PA4999-RELATED"/>
    <property type="match status" value="1"/>
</dbReference>
<feature type="transmembrane region" description="Helical" evidence="5">
    <location>
        <begin position="251"/>
        <end position="266"/>
    </location>
</feature>
<protein>
    <recommendedName>
        <fullName evidence="6">O-antigen ligase-related domain-containing protein</fullName>
    </recommendedName>
</protein>
<feature type="transmembrane region" description="Helical" evidence="5">
    <location>
        <begin position="273"/>
        <end position="292"/>
    </location>
</feature>
<dbReference type="Pfam" id="PF04932">
    <property type="entry name" value="Wzy_C"/>
    <property type="match status" value="1"/>
</dbReference>
<dbReference type="Proteomes" id="UP000241167">
    <property type="component" value="Unassembled WGS sequence"/>
</dbReference>
<dbReference type="PANTHER" id="PTHR37422">
    <property type="entry name" value="TEICHURONIC ACID BIOSYNTHESIS PROTEIN TUAE"/>
    <property type="match status" value="1"/>
</dbReference>
<sequence length="463" mass="48070">MMTGRQRAARAMVRVPAREAASAPSASAGIGAALVFSLGITFNGLNSSIGNAIACMLAAGVLILLLALWSAPASFWRQGVPVIVLVGAGAAWAALPAWAPNWGGSTALAPDLMTPPLLGLAAHVTALLCGARIAARRQNLGHVMDALILFGCLNALVGLALRAWGADLAFELWRERPDARFTGTLSNANVAGVYFAMLAVLAFARLIQARPSGGFARARSQAALARFCGYAAALTMLIGACVITGSRSANAAAVVALVLLPLWRTLRRRGAEIWFGLAVSAAVVGLVALFGLSDLVLDRLALASSEFALRVLMWRHYAGLVEAAPLHGYGLGVFPILNAYALPDPRTAQALWMVNSAHNLFLQLLLQGGLPYLLLICLAAGWVGSGIVGQGRRSLWAGGSDALVAALFVVFACSMIDIVLDVPGMVSLAMFVAGLAWAPGRGPNRNPRIGLRAKSAGTAGKLG</sequence>
<feature type="transmembrane region" description="Helical" evidence="5">
    <location>
        <begin position="48"/>
        <end position="68"/>
    </location>
</feature>
<feature type="transmembrane region" description="Helical" evidence="5">
    <location>
        <begin position="418"/>
        <end position="438"/>
    </location>
</feature>
<reference evidence="7 8" key="1">
    <citation type="submission" date="2018-03" db="EMBL/GenBank/DDBJ databases">
        <title>The draft genome of Sphingosinicella sp. GL-C-18.</title>
        <authorList>
            <person name="Liu L."/>
            <person name="Li L."/>
            <person name="Liang L."/>
            <person name="Zhang X."/>
            <person name="Wang T."/>
        </authorList>
    </citation>
    <scope>NUCLEOTIDE SEQUENCE [LARGE SCALE GENOMIC DNA]</scope>
    <source>
        <strain evidence="7 8">GL-C-18</strain>
    </source>
</reference>
<evidence type="ECO:0000256" key="4">
    <source>
        <dbReference type="ARBA" id="ARBA00023136"/>
    </source>
</evidence>
<comment type="caution">
    <text evidence="7">The sequence shown here is derived from an EMBL/GenBank/DDBJ whole genome shotgun (WGS) entry which is preliminary data.</text>
</comment>
<name>A0A2P7QK05_9SPHN</name>
<feature type="transmembrane region" description="Helical" evidence="5">
    <location>
        <begin position="118"/>
        <end position="135"/>
    </location>
</feature>
<comment type="subcellular location">
    <subcellularLocation>
        <location evidence="1">Membrane</location>
        <topology evidence="1">Multi-pass membrane protein</topology>
    </subcellularLocation>
</comment>
<dbReference type="GO" id="GO:0016020">
    <property type="term" value="C:membrane"/>
    <property type="evidence" value="ECO:0007669"/>
    <property type="project" value="UniProtKB-SubCell"/>
</dbReference>
<dbReference type="InterPro" id="IPR051533">
    <property type="entry name" value="WaaL-like"/>
</dbReference>
<dbReference type="InterPro" id="IPR007016">
    <property type="entry name" value="O-antigen_ligase-rel_domated"/>
</dbReference>
<evidence type="ECO:0000313" key="8">
    <source>
        <dbReference type="Proteomes" id="UP000241167"/>
    </source>
</evidence>
<feature type="transmembrane region" description="Helical" evidence="5">
    <location>
        <begin position="185"/>
        <end position="207"/>
    </location>
</feature>
<feature type="transmembrane region" description="Helical" evidence="5">
    <location>
        <begin position="395"/>
        <end position="412"/>
    </location>
</feature>
<dbReference type="AlphaFoldDB" id="A0A2P7QK05"/>
<organism evidence="7 8">
    <name type="scientific">Allosphingosinicella deserti</name>
    <dbReference type="NCBI Taxonomy" id="2116704"/>
    <lineage>
        <taxon>Bacteria</taxon>
        <taxon>Pseudomonadati</taxon>
        <taxon>Pseudomonadota</taxon>
        <taxon>Alphaproteobacteria</taxon>
        <taxon>Sphingomonadales</taxon>
        <taxon>Sphingomonadaceae</taxon>
        <taxon>Allosphingosinicella</taxon>
    </lineage>
</organism>
<feature type="domain" description="O-antigen ligase-related" evidence="6">
    <location>
        <begin position="233"/>
        <end position="376"/>
    </location>
</feature>